<sequence length="102" mass="11567">MNTKEAYKQKIQAQLELVQANLELLKAKAKNASADMQISYAKEVETLESNYNIVKSKLNELGNAAEGVWEHLKKDIEKSWDSIGAYAKKTPDKIDEIKKDIK</sequence>
<protein>
    <recommendedName>
        <fullName evidence="4">Coiled coil domain-containing protein</fullName>
    </recommendedName>
</protein>
<evidence type="ECO:0000313" key="2">
    <source>
        <dbReference type="EMBL" id="QKF66519.1"/>
    </source>
</evidence>
<accession>A0AAE7E3M4</accession>
<dbReference type="KEGG" id="avp:AVENP_0963"/>
<reference evidence="2 3" key="1">
    <citation type="submission" date="2020-05" db="EMBL/GenBank/DDBJ databases">
        <title>Complete genome sequencing of Campylobacter and Arcobacter type strains.</title>
        <authorList>
            <person name="Miller W.G."/>
            <person name="Yee E."/>
        </authorList>
    </citation>
    <scope>NUCLEOTIDE SEQUENCE [LARGE SCALE GENOMIC DNA]</scope>
    <source>
        <strain evidence="2 3">LMG 26156</strain>
    </source>
</reference>
<keyword evidence="1" id="KW-0175">Coiled coil</keyword>
<organism evidence="2 3">
    <name type="scientific">Arcobacter venerupis</name>
    <dbReference type="NCBI Taxonomy" id="1054033"/>
    <lineage>
        <taxon>Bacteria</taxon>
        <taxon>Pseudomonadati</taxon>
        <taxon>Campylobacterota</taxon>
        <taxon>Epsilonproteobacteria</taxon>
        <taxon>Campylobacterales</taxon>
        <taxon>Arcobacteraceae</taxon>
        <taxon>Arcobacter</taxon>
    </lineage>
</organism>
<name>A0AAE7E3M4_9BACT</name>
<proteinExistence type="predicted"/>
<evidence type="ECO:0000313" key="3">
    <source>
        <dbReference type="Proteomes" id="UP000503482"/>
    </source>
</evidence>
<evidence type="ECO:0000256" key="1">
    <source>
        <dbReference type="SAM" id="Coils"/>
    </source>
</evidence>
<dbReference type="EMBL" id="CP053840">
    <property type="protein sequence ID" value="QKF66519.1"/>
    <property type="molecule type" value="Genomic_DNA"/>
</dbReference>
<dbReference type="Proteomes" id="UP000503482">
    <property type="component" value="Chromosome"/>
</dbReference>
<dbReference type="RefSeq" id="WP_128360309.1">
    <property type="nucleotide sequence ID" value="NZ_CP053840.1"/>
</dbReference>
<feature type="coiled-coil region" evidence="1">
    <location>
        <begin position="8"/>
        <end position="64"/>
    </location>
</feature>
<gene>
    <name evidence="2" type="ORF">AVENP_0963</name>
</gene>
<evidence type="ECO:0008006" key="4">
    <source>
        <dbReference type="Google" id="ProtNLM"/>
    </source>
</evidence>
<keyword evidence="3" id="KW-1185">Reference proteome</keyword>
<dbReference type="AlphaFoldDB" id="A0AAE7E3M4"/>